<protein>
    <submittedName>
        <fullName evidence="4">Protein phosphatase</fullName>
    </submittedName>
</protein>
<keyword evidence="5" id="KW-1185">Reference proteome</keyword>
<dbReference type="Proteomes" id="UP000470772">
    <property type="component" value="Unassembled WGS sequence"/>
</dbReference>
<dbReference type="InterPro" id="IPR050561">
    <property type="entry name" value="PTP"/>
</dbReference>
<evidence type="ECO:0000259" key="3">
    <source>
        <dbReference type="PROSITE" id="PS50056"/>
    </source>
</evidence>
<proteinExistence type="predicted"/>
<sequence length="159" mass="18709">MYWVKKNRLAGSCIPYMEGEIQEWVMSGVRRVIVLPQDWEIEDAWGDVNYYFSMLRKYKLEFIHVPVEDNMPPTMEQFVEILKWIKSNNSPLLVHCVWGIGRTGTVLSSILTLEGLSWEESIANVRKVREGAVQSYQQMLFVKEVEEKREWLKSILYSS</sequence>
<gene>
    <name evidence="4" type="ORF">GC250_08865</name>
</gene>
<dbReference type="GO" id="GO:0004725">
    <property type="term" value="F:protein tyrosine phosphatase activity"/>
    <property type="evidence" value="ECO:0007669"/>
    <property type="project" value="InterPro"/>
</dbReference>
<dbReference type="PROSITE" id="PS00383">
    <property type="entry name" value="TYR_PHOSPHATASE_1"/>
    <property type="match status" value="1"/>
</dbReference>
<dbReference type="Pfam" id="PF22784">
    <property type="entry name" value="PTP-SAK"/>
    <property type="match status" value="1"/>
</dbReference>
<dbReference type="SUPFAM" id="SSF52799">
    <property type="entry name" value="(Phosphotyrosine protein) phosphatases II"/>
    <property type="match status" value="1"/>
</dbReference>
<dbReference type="Gene3D" id="3.90.190.10">
    <property type="entry name" value="Protein tyrosine phosphatase superfamily"/>
    <property type="match status" value="1"/>
</dbReference>
<dbReference type="AlphaFoldDB" id="A0A6A9QQH5"/>
<dbReference type="EMBL" id="WGGD01000005">
    <property type="protein sequence ID" value="MUN29545.1"/>
    <property type="molecule type" value="Genomic_DNA"/>
</dbReference>
<dbReference type="InterPro" id="IPR000387">
    <property type="entry name" value="Tyr_Pase_dom"/>
</dbReference>
<dbReference type="InterPro" id="IPR029021">
    <property type="entry name" value="Prot-tyrosine_phosphatase-like"/>
</dbReference>
<dbReference type="FunFam" id="3.90.190.10:FF:000157">
    <property type="entry name" value="Protein-tyrosine phosphatase"/>
    <property type="match status" value="1"/>
</dbReference>
<accession>A0A6A9QQH5</accession>
<feature type="domain" description="Tyrosine-protein phosphatase" evidence="2">
    <location>
        <begin position="58"/>
        <end position="145"/>
    </location>
</feature>
<dbReference type="SMART" id="SM00404">
    <property type="entry name" value="PTPc_motif"/>
    <property type="match status" value="1"/>
</dbReference>
<evidence type="ECO:0000259" key="2">
    <source>
        <dbReference type="PROSITE" id="PS50055"/>
    </source>
</evidence>
<dbReference type="InterPro" id="IPR003595">
    <property type="entry name" value="Tyr_Pase_cat"/>
</dbReference>
<keyword evidence="1" id="KW-0378">Hydrolase</keyword>
<dbReference type="InterPro" id="IPR000242">
    <property type="entry name" value="PTP_cat"/>
</dbReference>
<evidence type="ECO:0000313" key="4">
    <source>
        <dbReference type="EMBL" id="MUN29545.1"/>
    </source>
</evidence>
<dbReference type="InterPro" id="IPR016130">
    <property type="entry name" value="Tyr_Pase_AS"/>
</dbReference>
<dbReference type="RefSeq" id="WP_054838796.1">
    <property type="nucleotide sequence ID" value="NZ_BBBY01000018.1"/>
</dbReference>
<reference evidence="4 5" key="1">
    <citation type="submission" date="2019-10" db="EMBL/GenBank/DDBJ databases">
        <title>Sequencing and Assembly of Multiple Reported Metal-Biooxidizing Members of the Extremely Thermoacidophilic Archaeal Family Sulfolobaceae.</title>
        <authorList>
            <person name="Counts J.A."/>
            <person name="Kelly R.M."/>
        </authorList>
    </citation>
    <scope>NUCLEOTIDE SEQUENCE [LARGE SCALE GENOMIC DNA]</scope>
    <source>
        <strain evidence="4 5">DSM 6482</strain>
    </source>
</reference>
<dbReference type="PRINTS" id="PR00700">
    <property type="entry name" value="PRTYPHPHTASE"/>
</dbReference>
<feature type="domain" description="Tyrosine specific protein phosphatases" evidence="3">
    <location>
        <begin position="76"/>
        <end position="140"/>
    </location>
</feature>
<dbReference type="PROSITE" id="PS50056">
    <property type="entry name" value="TYR_PHOSPHATASE_2"/>
    <property type="match status" value="1"/>
</dbReference>
<dbReference type="PROSITE" id="PS50055">
    <property type="entry name" value="TYR_PHOSPHATASE_PTP"/>
    <property type="match status" value="1"/>
</dbReference>
<organism evidence="4 5">
    <name type="scientific">Sulfuracidifex metallicus DSM 6482 = JCM 9184</name>
    <dbReference type="NCBI Taxonomy" id="523847"/>
    <lineage>
        <taxon>Archaea</taxon>
        <taxon>Thermoproteota</taxon>
        <taxon>Thermoprotei</taxon>
        <taxon>Sulfolobales</taxon>
        <taxon>Sulfolobaceae</taxon>
        <taxon>Sulfuracidifex</taxon>
    </lineage>
</organism>
<evidence type="ECO:0000256" key="1">
    <source>
        <dbReference type="ARBA" id="ARBA00022801"/>
    </source>
</evidence>
<name>A0A6A9QQH5_SULME</name>
<dbReference type="InterPro" id="IPR057023">
    <property type="entry name" value="PTP-SAK"/>
</dbReference>
<dbReference type="OrthoDB" id="117569at2157"/>
<dbReference type="PANTHER" id="PTHR23339">
    <property type="entry name" value="TYROSINE SPECIFIC PROTEIN PHOSPHATASE AND DUAL SPECIFICITY PROTEIN PHOSPHATASE"/>
    <property type="match status" value="1"/>
</dbReference>
<comment type="caution">
    <text evidence="4">The sequence shown here is derived from an EMBL/GenBank/DDBJ whole genome shotgun (WGS) entry which is preliminary data.</text>
</comment>
<evidence type="ECO:0000313" key="5">
    <source>
        <dbReference type="Proteomes" id="UP000470772"/>
    </source>
</evidence>